<evidence type="ECO:0000313" key="2">
    <source>
        <dbReference type="EMBL" id="CAF2961655.1"/>
    </source>
</evidence>
<keyword evidence="3" id="KW-1185">Reference proteome</keyword>
<dbReference type="EC" id="3.4.19.12" evidence="2"/>
<dbReference type="Proteomes" id="UP000675881">
    <property type="component" value="Chromosome 5"/>
</dbReference>
<feature type="region of interest" description="Disordered" evidence="1">
    <location>
        <begin position="339"/>
        <end position="419"/>
    </location>
</feature>
<sequence length="468" mass="52482">MCPSSAKVGVFKVWPTHLNFSPSVLTLPLAHALISILCNVKLWLNYRALLQLFTPVRTNALHYMCQLEDSDLRQNSARHMSDFLWSCVKENLDSPISFDKDGLELALKYFTSSTLTMRLAGIAQINSHVNLFNEMCNTESVVEVENVGLQLAAWVLQNGIVEHIFGPNLHVEIIKQSHILLNFLAVEGKITNQHIGVVWQAAQLKHCSKQVHDLLLPLIKNLEAGPVLHLYELLKNLPIKDHTEQTIHLAQRQPLLPLGKKKTPLTPQKRDIRVSSSSDEDESDKSKNIEKEVEPIMVEVVVKPVISSESVDKKSINSSECDFGIDDLDEDDLNEDFQKKQKVSKKKPLAPSTLTSDKDDEIEAKKKNSNDQSNEETDRKLEENAGTPAPEDVKDIPKLVPMKEEEDPNNVSSSFIETEKPIIKDVLSISKGVKRALHEHSSSDSEVGEDSKSESPQLDVKKKASHVR</sequence>
<keyword evidence="2" id="KW-0378">Hydrolase</keyword>
<accession>A0A7R8D0T3</accession>
<feature type="compositionally biased region" description="Basic and acidic residues" evidence="1">
    <location>
        <begin position="436"/>
        <end position="453"/>
    </location>
</feature>
<evidence type="ECO:0000313" key="3">
    <source>
        <dbReference type="Proteomes" id="UP000675881"/>
    </source>
</evidence>
<dbReference type="OrthoDB" id="6372382at2759"/>
<protein>
    <submittedName>
        <fullName evidence="2">USP34</fullName>
        <ecNumber evidence="2">3.4.19.12</ecNumber>
    </submittedName>
</protein>
<evidence type="ECO:0000256" key="1">
    <source>
        <dbReference type="SAM" id="MobiDB-lite"/>
    </source>
</evidence>
<dbReference type="GO" id="GO:0004843">
    <property type="term" value="F:cysteine-type deubiquitinase activity"/>
    <property type="evidence" value="ECO:0007669"/>
    <property type="project" value="UniProtKB-EC"/>
</dbReference>
<feature type="region of interest" description="Disordered" evidence="1">
    <location>
        <begin position="435"/>
        <end position="468"/>
    </location>
</feature>
<gene>
    <name evidence="2" type="ORF">LSAA_9947</name>
</gene>
<reference evidence="2" key="1">
    <citation type="submission" date="2021-02" db="EMBL/GenBank/DDBJ databases">
        <authorList>
            <person name="Bekaert M."/>
        </authorList>
    </citation>
    <scope>NUCLEOTIDE SEQUENCE</scope>
    <source>
        <strain evidence="2">IoA-00</strain>
    </source>
</reference>
<name>A0A7R8D0T3_LEPSM</name>
<dbReference type="AlphaFoldDB" id="A0A7R8D0T3"/>
<dbReference type="EMBL" id="HG994584">
    <property type="protein sequence ID" value="CAF2961655.1"/>
    <property type="molecule type" value="Genomic_DNA"/>
</dbReference>
<feature type="compositionally biased region" description="Basic and acidic residues" evidence="1">
    <location>
        <begin position="391"/>
        <end position="403"/>
    </location>
</feature>
<proteinExistence type="predicted"/>
<feature type="region of interest" description="Disordered" evidence="1">
    <location>
        <begin position="258"/>
        <end position="291"/>
    </location>
</feature>
<organism evidence="2 3">
    <name type="scientific">Lepeophtheirus salmonis</name>
    <name type="common">Salmon louse</name>
    <name type="synonym">Caligus salmonis</name>
    <dbReference type="NCBI Taxonomy" id="72036"/>
    <lineage>
        <taxon>Eukaryota</taxon>
        <taxon>Metazoa</taxon>
        <taxon>Ecdysozoa</taxon>
        <taxon>Arthropoda</taxon>
        <taxon>Crustacea</taxon>
        <taxon>Multicrustacea</taxon>
        <taxon>Hexanauplia</taxon>
        <taxon>Copepoda</taxon>
        <taxon>Siphonostomatoida</taxon>
        <taxon>Caligidae</taxon>
        <taxon>Lepeophtheirus</taxon>
    </lineage>
</organism>